<dbReference type="KEGG" id="mgal:NCTC10186_00247"/>
<organism evidence="1 2">
    <name type="scientific">Mycoplasmopsis gallopavonis</name>
    <dbReference type="NCBI Taxonomy" id="76629"/>
    <lineage>
        <taxon>Bacteria</taxon>
        <taxon>Bacillati</taxon>
        <taxon>Mycoplasmatota</taxon>
        <taxon>Mycoplasmoidales</taxon>
        <taxon>Metamycoplasmataceae</taxon>
        <taxon>Mycoplasmopsis</taxon>
    </lineage>
</organism>
<sequence length="100" mass="11692">MQKIDKQSLKEIVSSLMFEPTDEVIENILINWNSIHLQLEWLNDLDLENVKPLSHLNEIPQIDFLREDSEDISWSITKQDILKNAATKDLDYVTLTKVVK</sequence>
<dbReference type="AlphaFoldDB" id="A0A449AZ93"/>
<dbReference type="GO" id="GO:0016740">
    <property type="term" value="F:transferase activity"/>
    <property type="evidence" value="ECO:0007669"/>
    <property type="project" value="UniProtKB-KW"/>
</dbReference>
<keyword evidence="2" id="KW-1185">Reference proteome</keyword>
<dbReference type="GO" id="GO:0006450">
    <property type="term" value="P:regulation of translational fidelity"/>
    <property type="evidence" value="ECO:0007669"/>
    <property type="project" value="InterPro"/>
</dbReference>
<evidence type="ECO:0000313" key="2">
    <source>
        <dbReference type="Proteomes" id="UP000289862"/>
    </source>
</evidence>
<dbReference type="Pfam" id="PF02686">
    <property type="entry name" value="GatC"/>
    <property type="match status" value="1"/>
</dbReference>
<dbReference type="SUPFAM" id="SSF141000">
    <property type="entry name" value="Glu-tRNAGln amidotransferase C subunit"/>
    <property type="match status" value="1"/>
</dbReference>
<proteinExistence type="predicted"/>
<gene>
    <name evidence="1" type="primary">gatC</name>
    <name evidence="1" type="ORF">NCTC10186_00247</name>
</gene>
<accession>A0A449AZ93</accession>
<keyword evidence="1" id="KW-0808">Transferase</keyword>
<dbReference type="InterPro" id="IPR003837">
    <property type="entry name" value="GatC"/>
</dbReference>
<dbReference type="Proteomes" id="UP000289862">
    <property type="component" value="Chromosome"/>
</dbReference>
<dbReference type="RefSeq" id="WP_119571830.1">
    <property type="nucleotide sequence ID" value="NZ_LR215031.1"/>
</dbReference>
<evidence type="ECO:0000313" key="1">
    <source>
        <dbReference type="EMBL" id="VEU72776.1"/>
    </source>
</evidence>
<dbReference type="OrthoDB" id="401051at2"/>
<reference evidence="1 2" key="1">
    <citation type="submission" date="2019-01" db="EMBL/GenBank/DDBJ databases">
        <authorList>
            <consortium name="Pathogen Informatics"/>
        </authorList>
    </citation>
    <scope>NUCLEOTIDE SEQUENCE [LARGE SCALE GENOMIC DNA]</scope>
    <source>
        <strain evidence="1 2">NCTC10186</strain>
    </source>
</reference>
<dbReference type="EMBL" id="LR215031">
    <property type="protein sequence ID" value="VEU72776.1"/>
    <property type="molecule type" value="Genomic_DNA"/>
</dbReference>
<name>A0A449AZ93_9BACT</name>
<protein>
    <submittedName>
        <fullName evidence="1">Glutamyl-tRNA(Gln)amidotransferase subunit C</fullName>
    </submittedName>
</protein>
<dbReference type="InterPro" id="IPR036113">
    <property type="entry name" value="Asp/Glu-ADT_sf_sub_c"/>
</dbReference>